<evidence type="ECO:0000256" key="1">
    <source>
        <dbReference type="SAM" id="Phobius"/>
    </source>
</evidence>
<evidence type="ECO:0000313" key="3">
    <source>
        <dbReference type="Proteomes" id="UP001217741"/>
    </source>
</evidence>
<accession>A0AAW6PU33</accession>
<protein>
    <submittedName>
        <fullName evidence="2">YrzE family protein</fullName>
    </submittedName>
</protein>
<reference evidence="2" key="1">
    <citation type="submission" date="2023-03" db="EMBL/GenBank/DDBJ databases">
        <title>Draft assemblies of triclosan tolerant bacteria isolated from returned activated sludge.</title>
        <authorList>
            <person name="Van Hamelsveld S."/>
        </authorList>
    </citation>
    <scope>NUCLEOTIDE SEQUENCE</scope>
    <source>
        <strain evidence="2">GW210012_S60</strain>
    </source>
</reference>
<dbReference type="EMBL" id="JARJLO010000326">
    <property type="protein sequence ID" value="MDF3872960.1"/>
    <property type="molecule type" value="Genomic_DNA"/>
</dbReference>
<keyword evidence="1" id="KW-0472">Membrane</keyword>
<proteinExistence type="predicted"/>
<keyword evidence="1" id="KW-0812">Transmembrane</keyword>
<organism evidence="2 3">
    <name type="scientific">Pseudomonas putida</name>
    <name type="common">Arthrobacter siderocapsulatus</name>
    <dbReference type="NCBI Taxonomy" id="303"/>
    <lineage>
        <taxon>Bacteria</taxon>
        <taxon>Pseudomonadati</taxon>
        <taxon>Pseudomonadota</taxon>
        <taxon>Gammaproteobacteria</taxon>
        <taxon>Pseudomonadales</taxon>
        <taxon>Pseudomonadaceae</taxon>
        <taxon>Pseudomonas</taxon>
    </lineage>
</organism>
<dbReference type="AlphaFoldDB" id="A0AAW6PU33"/>
<gene>
    <name evidence="2" type="ORF">P3W50_21170</name>
</gene>
<feature type="transmembrane region" description="Helical" evidence="1">
    <location>
        <begin position="6"/>
        <end position="27"/>
    </location>
</feature>
<name>A0AAW6PU33_PSEPU</name>
<keyword evidence="1" id="KW-1133">Transmembrane helix</keyword>
<evidence type="ECO:0000313" key="2">
    <source>
        <dbReference type="EMBL" id="MDF3872960.1"/>
    </source>
</evidence>
<dbReference type="Proteomes" id="UP001217741">
    <property type="component" value="Unassembled WGS sequence"/>
</dbReference>
<dbReference type="RefSeq" id="WP_276237067.1">
    <property type="nucleotide sequence ID" value="NZ_JARJLN010000333.1"/>
</dbReference>
<comment type="caution">
    <text evidence="2">The sequence shown here is derived from an EMBL/GenBank/DDBJ whole genome shotgun (WGS) entry which is preliminary data.</text>
</comment>
<sequence length="304" mass="32990">MTTQQVIALIVIGAFIAGLYAYAYFLGRKAGRAHHQRGLFFGLLSGDARRTTIMGIPPQGSTTEGSGHATQQEFIEATPASLCGVLDVDAQKTKSLCCEAAGIIPPCSSSTEAQIPHDKLREAAPVDGTLIAKNRPHAQPVEGYTHLSAANCILTAMDSTLAEHAGTYATSEQMTLAIEAALQQAGLLLPADEFWEVMRACLDETLINREGEQSKHRHSIANLKRTSAEPEERIMPVTRADYDLLINTAESLKLAEKTWEALRGTEPGRKRAAQQQQDIQALAMRVHFQLRSTPATTARTEETA</sequence>